<evidence type="ECO:0000313" key="7">
    <source>
        <dbReference type="Proteomes" id="UP000245959"/>
    </source>
</evidence>
<dbReference type="EMBL" id="JABAEW010000009">
    <property type="protein sequence ID" value="NMD86228.1"/>
    <property type="molecule type" value="Genomic_DNA"/>
</dbReference>
<dbReference type="CDD" id="cd06267">
    <property type="entry name" value="PBP1_LacI_sugar_binding-like"/>
    <property type="match status" value="1"/>
</dbReference>
<dbReference type="InterPro" id="IPR028082">
    <property type="entry name" value="Peripla_BP_I"/>
</dbReference>
<sequence>MHPQYRIIRELQRRIVVGRYPVGQRLPTECLLADEFEVSRGTVRRALQRLTDSGAVERRPGVGCVVRSAAEELEDGHRSVVFLYPESTLLNARTISAMEQSAFRHGADFGLFAIPPEPETVRRTVERLKRLGTTGVVFIPFIRNNYSDVNNRLLDLFEAYELRCVVIDTPVTRADLIRGDFVGQDDYGAMRELVKRLIRRGYRRFASIRVFASVYSASRRLQGLVDELNARQLPVSPELHRVIDDVPLPEQGRKQLREILALPEPPDAVLCSYDIIAMNVLDELKKLGRRVPEDIAVAGFGDTDYYSPLFELTSVRQPMAEIGTRAVEFLLENRPAVRQEFLACEVILRQSTGEER</sequence>
<dbReference type="RefSeq" id="WP_165833237.1">
    <property type="nucleotide sequence ID" value="NZ_CABMMC010000169.1"/>
</dbReference>
<reference evidence="6 7" key="1">
    <citation type="submission" date="2018-04" db="EMBL/GenBank/DDBJ databases">
        <title>Genomic Encyclopedia of Type Strains, Phase IV (KMG-IV): sequencing the most valuable type-strain genomes for metagenomic binning, comparative biology and taxonomic classification.</title>
        <authorList>
            <person name="Goeker M."/>
        </authorList>
    </citation>
    <scope>NUCLEOTIDE SEQUENCE [LARGE SCALE GENOMIC DNA]</scope>
    <source>
        <strain evidence="6 7">DSM 14823</strain>
    </source>
</reference>
<evidence type="ECO:0000256" key="1">
    <source>
        <dbReference type="ARBA" id="ARBA00023015"/>
    </source>
</evidence>
<reference evidence="5 8" key="2">
    <citation type="submission" date="2020-04" db="EMBL/GenBank/DDBJ databases">
        <authorList>
            <person name="Hitch T.C.A."/>
            <person name="Wylensek D."/>
            <person name="Clavel T."/>
        </authorList>
    </citation>
    <scope>NUCLEOTIDE SEQUENCE [LARGE SCALE GENOMIC DNA]</scope>
    <source>
        <strain evidence="5 8">COR2-253-APC-1A</strain>
    </source>
</reference>
<proteinExistence type="predicted"/>
<dbReference type="Proteomes" id="UP000576225">
    <property type="component" value="Unassembled WGS sequence"/>
</dbReference>
<dbReference type="InterPro" id="IPR036388">
    <property type="entry name" value="WH-like_DNA-bd_sf"/>
</dbReference>
<evidence type="ECO:0000313" key="6">
    <source>
        <dbReference type="EMBL" id="PVY30243.1"/>
    </source>
</evidence>
<name>A0A2U1A9E9_9BACT</name>
<feature type="domain" description="HTH gntR-type" evidence="4">
    <location>
        <begin position="1"/>
        <end position="69"/>
    </location>
</feature>
<gene>
    <name evidence="6" type="ORF">C8D82_1663</name>
    <name evidence="5" type="ORF">HF882_06480</name>
</gene>
<evidence type="ECO:0000313" key="8">
    <source>
        <dbReference type="Proteomes" id="UP000576225"/>
    </source>
</evidence>
<dbReference type="Gene3D" id="3.40.50.2300">
    <property type="match status" value="2"/>
</dbReference>
<dbReference type="InterPro" id="IPR046335">
    <property type="entry name" value="LacI/GalR-like_sensor"/>
</dbReference>
<evidence type="ECO:0000259" key="4">
    <source>
        <dbReference type="PROSITE" id="PS50949"/>
    </source>
</evidence>
<dbReference type="AlphaFoldDB" id="A0A2U1A9E9"/>
<dbReference type="Pfam" id="PF00392">
    <property type="entry name" value="GntR"/>
    <property type="match status" value="1"/>
</dbReference>
<dbReference type="EMBL" id="QEKH01000066">
    <property type="protein sequence ID" value="PVY30243.1"/>
    <property type="molecule type" value="Genomic_DNA"/>
</dbReference>
<comment type="caution">
    <text evidence="6">The sequence shown here is derived from an EMBL/GenBank/DDBJ whole genome shotgun (WGS) entry which is preliminary data.</text>
</comment>
<dbReference type="GeneID" id="78297370"/>
<keyword evidence="7" id="KW-1185">Reference proteome</keyword>
<dbReference type="SUPFAM" id="SSF53822">
    <property type="entry name" value="Periplasmic binding protein-like I"/>
    <property type="match status" value="1"/>
</dbReference>
<dbReference type="CDD" id="cd07377">
    <property type="entry name" value="WHTH_GntR"/>
    <property type="match status" value="1"/>
</dbReference>
<dbReference type="InterPro" id="IPR000524">
    <property type="entry name" value="Tscrpt_reg_HTH_GntR"/>
</dbReference>
<accession>A0A2U1A9E9</accession>
<dbReference type="SMART" id="SM00345">
    <property type="entry name" value="HTH_GNTR"/>
    <property type="match status" value="1"/>
</dbReference>
<evidence type="ECO:0000256" key="3">
    <source>
        <dbReference type="ARBA" id="ARBA00023163"/>
    </source>
</evidence>
<dbReference type="PROSITE" id="PS50949">
    <property type="entry name" value="HTH_GNTR"/>
    <property type="match status" value="1"/>
</dbReference>
<dbReference type="InterPro" id="IPR036390">
    <property type="entry name" value="WH_DNA-bd_sf"/>
</dbReference>
<dbReference type="GO" id="GO:0003700">
    <property type="term" value="F:DNA-binding transcription factor activity"/>
    <property type="evidence" value="ECO:0007669"/>
    <property type="project" value="InterPro"/>
</dbReference>
<dbReference type="PANTHER" id="PTHR30146">
    <property type="entry name" value="LACI-RELATED TRANSCRIPTIONAL REPRESSOR"/>
    <property type="match status" value="1"/>
</dbReference>
<keyword evidence="3" id="KW-0804">Transcription</keyword>
<dbReference type="Pfam" id="PF13377">
    <property type="entry name" value="Peripla_BP_3"/>
    <property type="match status" value="1"/>
</dbReference>
<dbReference type="SUPFAM" id="SSF46785">
    <property type="entry name" value="Winged helix' DNA-binding domain"/>
    <property type="match status" value="1"/>
</dbReference>
<keyword evidence="1" id="KW-0805">Transcription regulation</keyword>
<dbReference type="GO" id="GO:0000976">
    <property type="term" value="F:transcription cis-regulatory region binding"/>
    <property type="evidence" value="ECO:0007669"/>
    <property type="project" value="TreeGrafter"/>
</dbReference>
<dbReference type="PANTHER" id="PTHR30146:SF154">
    <property type="entry name" value="TRANSCRIPTION REGULATOR, MEMBER OF GALR FAMILY"/>
    <property type="match status" value="1"/>
</dbReference>
<organism evidence="6 7">
    <name type="scientific">Victivallis vadensis</name>
    <dbReference type="NCBI Taxonomy" id="172901"/>
    <lineage>
        <taxon>Bacteria</taxon>
        <taxon>Pseudomonadati</taxon>
        <taxon>Lentisphaerota</taxon>
        <taxon>Lentisphaeria</taxon>
        <taxon>Victivallales</taxon>
        <taxon>Victivallaceae</taxon>
        <taxon>Victivallis</taxon>
    </lineage>
</organism>
<keyword evidence="2" id="KW-0238">DNA-binding</keyword>
<dbReference type="Gene3D" id="1.10.10.10">
    <property type="entry name" value="Winged helix-like DNA-binding domain superfamily/Winged helix DNA-binding domain"/>
    <property type="match status" value="1"/>
</dbReference>
<evidence type="ECO:0000256" key="2">
    <source>
        <dbReference type="ARBA" id="ARBA00023125"/>
    </source>
</evidence>
<protein>
    <submittedName>
        <fullName evidence="6">GntR family transcriptional regulator</fullName>
    </submittedName>
    <submittedName>
        <fullName evidence="5">Substrate-binding domain-containing protein</fullName>
    </submittedName>
</protein>
<dbReference type="Proteomes" id="UP000245959">
    <property type="component" value="Unassembled WGS sequence"/>
</dbReference>
<evidence type="ECO:0000313" key="5">
    <source>
        <dbReference type="EMBL" id="NMD86228.1"/>
    </source>
</evidence>
<dbReference type="PRINTS" id="PR00035">
    <property type="entry name" value="HTHGNTR"/>
</dbReference>